<accession>A0A4Q0M7X2</accession>
<organism evidence="3 4">
    <name type="scientific">Hansschlegelia zhihuaiae</name>
    <dbReference type="NCBI Taxonomy" id="405005"/>
    <lineage>
        <taxon>Bacteria</taxon>
        <taxon>Pseudomonadati</taxon>
        <taxon>Pseudomonadota</taxon>
        <taxon>Alphaproteobacteria</taxon>
        <taxon>Hyphomicrobiales</taxon>
        <taxon>Methylopilaceae</taxon>
        <taxon>Hansschlegelia</taxon>
    </lineage>
</organism>
<dbReference type="RefSeq" id="WP_128778986.1">
    <property type="nucleotide sequence ID" value="NZ_RYFI01000022.1"/>
</dbReference>
<sequence>MRYQLVAAALMTLALGVPPTLAQDQRSNSAADQGAGSTSGDKATSPKTTGAMNKTTDSVATSPQDVGAQQKGEKTAAEGGGDRPGAPKIDEKQVSPGTVGAAPATGGKADTK</sequence>
<feature type="region of interest" description="Disordered" evidence="1">
    <location>
        <begin position="22"/>
        <end position="112"/>
    </location>
</feature>
<keyword evidence="4" id="KW-1185">Reference proteome</keyword>
<feature type="compositionally biased region" description="Low complexity" evidence="1">
    <location>
        <begin position="96"/>
        <end position="112"/>
    </location>
</feature>
<keyword evidence="2" id="KW-0732">Signal</keyword>
<evidence type="ECO:0000256" key="1">
    <source>
        <dbReference type="SAM" id="MobiDB-lite"/>
    </source>
</evidence>
<gene>
    <name evidence="3" type="ORF">EK403_18715</name>
</gene>
<comment type="caution">
    <text evidence="3">The sequence shown here is derived from an EMBL/GenBank/DDBJ whole genome shotgun (WGS) entry which is preliminary data.</text>
</comment>
<evidence type="ECO:0000313" key="3">
    <source>
        <dbReference type="EMBL" id="RXF69220.1"/>
    </source>
</evidence>
<feature type="signal peptide" evidence="2">
    <location>
        <begin position="1"/>
        <end position="22"/>
    </location>
</feature>
<evidence type="ECO:0000256" key="2">
    <source>
        <dbReference type="SAM" id="SignalP"/>
    </source>
</evidence>
<dbReference type="EMBL" id="RYFI01000022">
    <property type="protein sequence ID" value="RXF69220.1"/>
    <property type="molecule type" value="Genomic_DNA"/>
</dbReference>
<name>A0A4Q0M7X2_9HYPH</name>
<feature type="compositionally biased region" description="Polar residues" evidence="1">
    <location>
        <begin position="22"/>
        <end position="64"/>
    </location>
</feature>
<feature type="chain" id="PRO_5020568574" evidence="2">
    <location>
        <begin position="23"/>
        <end position="112"/>
    </location>
</feature>
<evidence type="ECO:0000313" key="4">
    <source>
        <dbReference type="Proteomes" id="UP000289708"/>
    </source>
</evidence>
<reference evidence="3 4" key="1">
    <citation type="submission" date="2018-12" db="EMBL/GenBank/DDBJ databases">
        <title>bacterium Hansschlegelia zhihuaiae S113.</title>
        <authorList>
            <person name="He J."/>
        </authorList>
    </citation>
    <scope>NUCLEOTIDE SEQUENCE [LARGE SCALE GENOMIC DNA]</scope>
    <source>
        <strain evidence="3 4">S 113</strain>
    </source>
</reference>
<dbReference type="AlphaFoldDB" id="A0A4Q0M7X2"/>
<proteinExistence type="predicted"/>
<dbReference type="Proteomes" id="UP000289708">
    <property type="component" value="Unassembled WGS sequence"/>
</dbReference>
<protein>
    <submittedName>
        <fullName evidence="3">Uncharacterized protein</fullName>
    </submittedName>
</protein>